<sequence>MSDLENFTPKLTADASFTFVSQEFGESFHSSLPPIGEKGGYWEQKAEILWELVVCPINFAGL</sequence>
<gene>
    <name evidence="1" type="ORF">GXM_03478</name>
</gene>
<dbReference type="Proteomes" id="UP000326678">
    <property type="component" value="Chromosome Gxm1"/>
</dbReference>
<reference evidence="1 2" key="1">
    <citation type="submission" date="2019-10" db="EMBL/GenBank/DDBJ databases">
        <title>Genomic and transcriptomic insights into the perfect genentic adaptation of a filamentous nitrogen-fixing cyanobacterium to rice fields.</title>
        <authorList>
            <person name="Chen Z."/>
        </authorList>
    </citation>
    <scope>NUCLEOTIDE SEQUENCE [LARGE SCALE GENOMIC DNA]</scope>
    <source>
        <strain evidence="1">CCNUC1</strain>
    </source>
</reference>
<dbReference type="RefSeq" id="WP_118168418.1">
    <property type="nucleotide sequence ID" value="NZ_CP045226.1"/>
</dbReference>
<evidence type="ECO:0000313" key="2">
    <source>
        <dbReference type="Proteomes" id="UP000326678"/>
    </source>
</evidence>
<evidence type="ECO:0000313" key="1">
    <source>
        <dbReference type="EMBL" id="QFS45998.1"/>
    </source>
</evidence>
<dbReference type="AlphaFoldDB" id="A0A5P8VZX3"/>
<accession>A0A5P8VZX3</accession>
<proteinExistence type="predicted"/>
<protein>
    <submittedName>
        <fullName evidence="1">Uncharacterized protein</fullName>
    </submittedName>
</protein>
<name>A0A5P8VZX3_9NOSO</name>
<organism evidence="1 2">
    <name type="scientific">Nostoc sphaeroides CCNUC1</name>
    <dbReference type="NCBI Taxonomy" id="2653204"/>
    <lineage>
        <taxon>Bacteria</taxon>
        <taxon>Bacillati</taxon>
        <taxon>Cyanobacteriota</taxon>
        <taxon>Cyanophyceae</taxon>
        <taxon>Nostocales</taxon>
        <taxon>Nostocaceae</taxon>
        <taxon>Nostoc</taxon>
    </lineage>
</organism>
<dbReference type="KEGG" id="nsh:GXM_03478"/>
<keyword evidence="2" id="KW-1185">Reference proteome</keyword>
<dbReference type="EMBL" id="CP045226">
    <property type="protein sequence ID" value="QFS45998.1"/>
    <property type="molecule type" value="Genomic_DNA"/>
</dbReference>